<organism evidence="2">
    <name type="scientific">bioreactor metagenome</name>
    <dbReference type="NCBI Taxonomy" id="1076179"/>
    <lineage>
        <taxon>unclassified sequences</taxon>
        <taxon>metagenomes</taxon>
        <taxon>ecological metagenomes</taxon>
    </lineage>
</organism>
<dbReference type="Pfam" id="PF13614">
    <property type="entry name" value="AAA_31"/>
    <property type="match status" value="1"/>
</dbReference>
<gene>
    <name evidence="2" type="ORF">SDC9_101257</name>
</gene>
<dbReference type="SUPFAM" id="SSF52540">
    <property type="entry name" value="P-loop containing nucleoside triphosphate hydrolases"/>
    <property type="match status" value="1"/>
</dbReference>
<dbReference type="Gene3D" id="3.40.50.300">
    <property type="entry name" value="P-loop containing nucleotide triphosphate hydrolases"/>
    <property type="match status" value="1"/>
</dbReference>
<feature type="domain" description="AAA" evidence="1">
    <location>
        <begin position="3"/>
        <end position="198"/>
    </location>
</feature>
<evidence type="ECO:0000259" key="1">
    <source>
        <dbReference type="Pfam" id="PF13614"/>
    </source>
</evidence>
<name>A0A645AMT7_9ZZZZ</name>
<dbReference type="CDD" id="cd02042">
    <property type="entry name" value="ParAB_family"/>
    <property type="match status" value="1"/>
</dbReference>
<dbReference type="InterPro" id="IPR025669">
    <property type="entry name" value="AAA_dom"/>
</dbReference>
<dbReference type="InterPro" id="IPR050678">
    <property type="entry name" value="DNA_Partitioning_ATPase"/>
</dbReference>
<dbReference type="PANTHER" id="PTHR13696">
    <property type="entry name" value="P-LOOP CONTAINING NUCLEOSIDE TRIPHOSPHATE HYDROLASE"/>
    <property type="match status" value="1"/>
</dbReference>
<accession>A0A645AMT7</accession>
<dbReference type="AlphaFoldDB" id="A0A645AMT7"/>
<evidence type="ECO:0000313" key="2">
    <source>
        <dbReference type="EMBL" id="MPM54479.1"/>
    </source>
</evidence>
<protein>
    <recommendedName>
        <fullName evidence="1">AAA domain-containing protein</fullName>
    </recommendedName>
</protein>
<dbReference type="InterPro" id="IPR027417">
    <property type="entry name" value="P-loop_NTPase"/>
</dbReference>
<proteinExistence type="predicted"/>
<sequence>MTHVISLLNMKGGVGKTTSTVILGEFLAGELGRKVLLVDMDPQISLSITMLGEKQWLLLNGNRFTLAQLFIDALHEDDEPRFNLGQTLQRDASKVKNVCDLDLLPSSLDIIPELPHLEAISAAARSADPAVWEIFREGVEPILDDYDYVLVDCPPNLGVMTMSALRISAGYVIPTIPDVLSTYGISAVQREVKRFAKTAGIAEPEALGTIITKNQRGIGVHKGQLARLKNDPEIPPLLYPPIPQSNQIAGSVEGDYRTLKRKYGAANYDDLFDLTEAFRQRIEEGE</sequence>
<reference evidence="2" key="1">
    <citation type="submission" date="2019-08" db="EMBL/GenBank/DDBJ databases">
        <authorList>
            <person name="Kucharzyk K."/>
            <person name="Murdoch R.W."/>
            <person name="Higgins S."/>
            <person name="Loffler F."/>
        </authorList>
    </citation>
    <scope>NUCLEOTIDE SEQUENCE</scope>
</reference>
<dbReference type="EMBL" id="VSSQ01014821">
    <property type="protein sequence ID" value="MPM54479.1"/>
    <property type="molecule type" value="Genomic_DNA"/>
</dbReference>
<dbReference type="PANTHER" id="PTHR13696:SF52">
    <property type="entry name" value="PARA FAMILY PROTEIN CT_582"/>
    <property type="match status" value="1"/>
</dbReference>
<comment type="caution">
    <text evidence="2">The sequence shown here is derived from an EMBL/GenBank/DDBJ whole genome shotgun (WGS) entry which is preliminary data.</text>
</comment>